<sequence length="87" mass="10088">MKYTCTLLFTAIGAALCLMHMIGHDSDPVYMIFYSLSVPAWFYSTYTYTNVNPLLLYSLTILSWTLIGYIIDRLYVRTQNKSRNDAQ</sequence>
<keyword evidence="1" id="KW-0812">Transmembrane</keyword>
<evidence type="ECO:0000256" key="1">
    <source>
        <dbReference type="SAM" id="Phobius"/>
    </source>
</evidence>
<keyword evidence="3" id="KW-1185">Reference proteome</keyword>
<feature type="transmembrane region" description="Helical" evidence="1">
    <location>
        <begin position="54"/>
        <end position="71"/>
    </location>
</feature>
<keyword evidence="1" id="KW-1133">Transmembrane helix</keyword>
<gene>
    <name evidence="2" type="ORF">G9U52_20690</name>
</gene>
<keyword evidence="1" id="KW-0472">Membrane</keyword>
<organism evidence="2 3">
    <name type="scientific">Paenibacillus agricola</name>
    <dbReference type="NCBI Taxonomy" id="2716264"/>
    <lineage>
        <taxon>Bacteria</taxon>
        <taxon>Bacillati</taxon>
        <taxon>Bacillota</taxon>
        <taxon>Bacilli</taxon>
        <taxon>Bacillales</taxon>
        <taxon>Paenibacillaceae</taxon>
        <taxon>Paenibacillus</taxon>
    </lineage>
</organism>
<proteinExistence type="predicted"/>
<reference evidence="2" key="1">
    <citation type="submission" date="2020-03" db="EMBL/GenBank/DDBJ databases">
        <title>Draft sequencing of Paenibacilllus sp. S3N08.</title>
        <authorList>
            <person name="Kim D.-U."/>
        </authorList>
    </citation>
    <scope>NUCLEOTIDE SEQUENCE</scope>
    <source>
        <strain evidence="2">S3N08</strain>
    </source>
</reference>
<dbReference type="RefSeq" id="WP_166152525.1">
    <property type="nucleotide sequence ID" value="NZ_JAAOIW010000007.1"/>
</dbReference>
<dbReference type="EMBL" id="JAAOIW010000007">
    <property type="protein sequence ID" value="NHN32262.1"/>
    <property type="molecule type" value="Genomic_DNA"/>
</dbReference>
<accession>A0ABX0JBL0</accession>
<dbReference type="Proteomes" id="UP001165962">
    <property type="component" value="Unassembled WGS sequence"/>
</dbReference>
<evidence type="ECO:0000313" key="2">
    <source>
        <dbReference type="EMBL" id="NHN32262.1"/>
    </source>
</evidence>
<name>A0ABX0JBL0_9BACL</name>
<protein>
    <submittedName>
        <fullName evidence="2">Uncharacterized protein</fullName>
    </submittedName>
</protein>
<feature type="transmembrane region" description="Helical" evidence="1">
    <location>
        <begin position="6"/>
        <end position="22"/>
    </location>
</feature>
<comment type="caution">
    <text evidence="2">The sequence shown here is derived from an EMBL/GenBank/DDBJ whole genome shotgun (WGS) entry which is preliminary data.</text>
</comment>
<evidence type="ECO:0000313" key="3">
    <source>
        <dbReference type="Proteomes" id="UP001165962"/>
    </source>
</evidence>